<dbReference type="EMBL" id="BLAH01000197">
    <property type="protein sequence ID" value="GES40229.1"/>
    <property type="molecule type" value="Genomic_DNA"/>
</dbReference>
<proteinExistence type="predicted"/>
<reference evidence="1 2" key="1">
    <citation type="journal article" date="2018" name="Biodegradation">
        <title>1,4-Dioxane degradation characteristics of Rhodococcus aetherivorans JCM 14343.</title>
        <authorList>
            <person name="Inoue D."/>
            <person name="Tsunoda T."/>
            <person name="Yamamoto N."/>
            <person name="Ike M."/>
            <person name="Sei K."/>
        </authorList>
    </citation>
    <scope>NUCLEOTIDE SEQUENCE [LARGE SCALE GENOMIC DNA]</scope>
    <source>
        <strain evidence="1 2">JCM 14343</strain>
    </source>
</reference>
<evidence type="ECO:0000313" key="2">
    <source>
        <dbReference type="Proteomes" id="UP000325466"/>
    </source>
</evidence>
<dbReference type="Proteomes" id="UP000325466">
    <property type="component" value="Unassembled WGS sequence"/>
</dbReference>
<organism evidence="1 2">
    <name type="scientific">Rhodococcus aetherivorans</name>
    <dbReference type="NCBI Taxonomy" id="191292"/>
    <lineage>
        <taxon>Bacteria</taxon>
        <taxon>Bacillati</taxon>
        <taxon>Actinomycetota</taxon>
        <taxon>Actinomycetes</taxon>
        <taxon>Mycobacteriales</taxon>
        <taxon>Nocardiaceae</taxon>
        <taxon>Rhodococcus</taxon>
    </lineage>
</organism>
<accession>A0ABQ0YUV4</accession>
<protein>
    <submittedName>
        <fullName evidence="1">Uncharacterized protein</fullName>
    </submittedName>
</protein>
<name>A0ABQ0YUV4_9NOCA</name>
<sequence length="131" mass="13849">MISLRRNYPVRFYGRRPRAVLSARWCELPCGCDVRCHHSAAPCRGQDGTARGVAGQHRAGAGQHRAGGRAAPCRGRAAPCRGQGSTVPGAGQIFAAYVSADTPCMLYSGVGHSSVTAPRRGSCSSTRRVPR</sequence>
<comment type="caution">
    <text evidence="1">The sequence shown here is derived from an EMBL/GenBank/DDBJ whole genome shotgun (WGS) entry which is preliminary data.</text>
</comment>
<gene>
    <name evidence="1" type="ORF">RAJCM14343_5512</name>
</gene>
<keyword evidence="2" id="KW-1185">Reference proteome</keyword>
<evidence type="ECO:0000313" key="1">
    <source>
        <dbReference type="EMBL" id="GES40229.1"/>
    </source>
</evidence>